<proteinExistence type="predicted"/>
<evidence type="ECO:0000313" key="3">
    <source>
        <dbReference type="Proteomes" id="UP000003330"/>
    </source>
</evidence>
<keyword evidence="1" id="KW-0472">Membrane</keyword>
<keyword evidence="1" id="KW-1133">Transmembrane helix</keyword>
<keyword evidence="3" id="KW-1185">Reference proteome</keyword>
<protein>
    <submittedName>
        <fullName evidence="2">Uncharacterized protein</fullName>
    </submittedName>
</protein>
<evidence type="ECO:0000313" key="2">
    <source>
        <dbReference type="EMBL" id="EHI69073.1"/>
    </source>
</evidence>
<sequence>MFQKMIADWVKPKSLATYKRQVSRLATLTLCLGICFLVLSLVIDLKSYNRGFLVGLAIGLLLLSASNWYCILDEKRLKANYIKTYDERHRLVTRLAANGTLIVSFSLLILFICLNAFMGLVISFRSILIGGLYVLLITFLGLKWCLGRLI</sequence>
<comment type="caution">
    <text evidence="2">The sequence shown here is derived from an EMBL/GenBank/DDBJ whole genome shotgun (WGS) entry which is preliminary data.</text>
</comment>
<dbReference type="RefSeq" id="WP_008090045.1">
    <property type="nucleotide sequence ID" value="NZ_AEUX02000007.1"/>
</dbReference>
<feature type="transmembrane region" description="Helical" evidence="1">
    <location>
        <begin position="91"/>
        <end position="118"/>
    </location>
</feature>
<dbReference type="AlphaFoldDB" id="G5K4L7"/>
<dbReference type="STRING" id="764299.STRIC_1754"/>
<dbReference type="EMBL" id="AEUX02000007">
    <property type="protein sequence ID" value="EHI69073.1"/>
    <property type="molecule type" value="Genomic_DNA"/>
</dbReference>
<gene>
    <name evidence="2" type="ORF">STRIC_1754</name>
</gene>
<evidence type="ECO:0000256" key="1">
    <source>
        <dbReference type="SAM" id="Phobius"/>
    </source>
</evidence>
<feature type="transmembrane region" description="Helical" evidence="1">
    <location>
        <begin position="50"/>
        <end position="70"/>
    </location>
</feature>
<accession>G5K4L7</accession>
<reference evidence="2 3" key="1">
    <citation type="journal article" date="2014" name="Int. J. Syst. Evol. Microbiol.">
        <title>Phylogenomics and the dynamic genome evolution of the genus Streptococcus.</title>
        <authorList>
            <consortium name="The Broad Institute Genome Sequencing Platform"/>
            <person name="Richards V.P."/>
            <person name="Palmer S.R."/>
            <person name="Pavinski Bitar P.D."/>
            <person name="Qin X."/>
            <person name="Weinstock G.M."/>
            <person name="Highlander S.K."/>
            <person name="Town C.D."/>
            <person name="Burne R.A."/>
            <person name="Stanhope M.J."/>
        </authorList>
    </citation>
    <scope>NUCLEOTIDE SEQUENCE [LARGE SCALE GENOMIC DNA]</scope>
    <source>
        <strain evidence="2 3">707-05</strain>
    </source>
</reference>
<feature type="transmembrane region" description="Helical" evidence="1">
    <location>
        <begin position="124"/>
        <end position="146"/>
    </location>
</feature>
<name>G5K4L7_9STRE</name>
<keyword evidence="1" id="KW-0812">Transmembrane</keyword>
<dbReference type="Proteomes" id="UP000003330">
    <property type="component" value="Unassembled WGS sequence"/>
</dbReference>
<organism evidence="2 3">
    <name type="scientific">Streptococcus ictaluri 707-05</name>
    <dbReference type="NCBI Taxonomy" id="764299"/>
    <lineage>
        <taxon>Bacteria</taxon>
        <taxon>Bacillati</taxon>
        <taxon>Bacillota</taxon>
        <taxon>Bacilli</taxon>
        <taxon>Lactobacillales</taxon>
        <taxon>Streptococcaceae</taxon>
        <taxon>Streptococcus</taxon>
    </lineage>
</organism>